<gene>
    <name evidence="1" type="ORF">Athens101428_235</name>
</gene>
<proteinExistence type="predicted"/>
<comment type="caution">
    <text evidence="1">The sequence shown here is derived from an EMBL/GenBank/DDBJ whole genome shotgun (WGS) entry which is preliminary data.</text>
</comment>
<accession>A0A554LNZ4</accession>
<evidence type="ECO:0000313" key="1">
    <source>
        <dbReference type="EMBL" id="TSC94605.1"/>
    </source>
</evidence>
<dbReference type="AlphaFoldDB" id="A0A554LNZ4"/>
<organism evidence="1 2">
    <name type="scientific">Candidatus Berkelbacteria bacterium Athens1014_28</name>
    <dbReference type="NCBI Taxonomy" id="2017145"/>
    <lineage>
        <taxon>Bacteria</taxon>
        <taxon>Candidatus Berkelbacteria</taxon>
    </lineage>
</organism>
<name>A0A554LNZ4_9BACT</name>
<dbReference type="EMBL" id="VMGN01000009">
    <property type="protein sequence ID" value="TSC94605.1"/>
    <property type="molecule type" value="Genomic_DNA"/>
</dbReference>
<protein>
    <submittedName>
        <fullName evidence="1">Uncharacterized protein</fullName>
    </submittedName>
</protein>
<evidence type="ECO:0000313" key="2">
    <source>
        <dbReference type="Proteomes" id="UP000316495"/>
    </source>
</evidence>
<dbReference type="Proteomes" id="UP000316495">
    <property type="component" value="Unassembled WGS sequence"/>
</dbReference>
<reference evidence="1 2" key="1">
    <citation type="submission" date="2017-07" db="EMBL/GenBank/DDBJ databases">
        <title>Mechanisms for carbon and nitrogen cycling indicate functional differentiation within the Candidate Phyla Radiation.</title>
        <authorList>
            <person name="Danczak R.E."/>
            <person name="Johnston M.D."/>
            <person name="Kenah C."/>
            <person name="Slattery M."/>
            <person name="Wrighton K.C."/>
            <person name="Wilkins M.J."/>
        </authorList>
    </citation>
    <scope>NUCLEOTIDE SEQUENCE [LARGE SCALE GENOMIC DNA]</scope>
    <source>
        <strain evidence="1">Athens1014_28</strain>
    </source>
</reference>
<sequence length="167" mass="19358">MRRILIEDLGGKFYRLVDSAETQKAMLPKQDGMNKDELKLSSGVELPVTDFIYQQNDYRDRRYTLRSMTDEEERQTAQDYYHNIDLHRTAERNRVEQRRRVVTTNCNNMSKAGISNKLNSLRAKRAGYNQRLEGAIDSAERTNLLFATKNTEIDTSVLEDLVSSMAD</sequence>